<dbReference type="InterPro" id="IPR048395">
    <property type="entry name" value="Glyco_hydro_31_C"/>
</dbReference>
<organism evidence="7 8">
    <name type="scientific">Mytilus galloprovincialis</name>
    <name type="common">Mediterranean mussel</name>
    <dbReference type="NCBI Taxonomy" id="29158"/>
    <lineage>
        <taxon>Eukaryota</taxon>
        <taxon>Metazoa</taxon>
        <taxon>Spiralia</taxon>
        <taxon>Lophotrochozoa</taxon>
        <taxon>Mollusca</taxon>
        <taxon>Bivalvia</taxon>
        <taxon>Autobranchia</taxon>
        <taxon>Pteriomorphia</taxon>
        <taxon>Mytilida</taxon>
        <taxon>Mytiloidea</taxon>
        <taxon>Mytilidae</taxon>
        <taxon>Mytilinae</taxon>
        <taxon>Mytilus</taxon>
    </lineage>
</organism>
<dbReference type="SUPFAM" id="SSF51011">
    <property type="entry name" value="Glycosyl hydrolase domain"/>
    <property type="match status" value="1"/>
</dbReference>
<dbReference type="InterPro" id="IPR000322">
    <property type="entry name" value="Glyco_hydro_31_TIM"/>
</dbReference>
<dbReference type="Pfam" id="PF21365">
    <property type="entry name" value="Glyco_hydro_31_3rd"/>
    <property type="match status" value="1"/>
</dbReference>
<feature type="domain" description="Glycosyl hydrolase family 31 C-terminal" evidence="6">
    <location>
        <begin position="342"/>
        <end position="427"/>
    </location>
</feature>
<accession>A0A3R5TIG6</accession>
<keyword evidence="8" id="KW-1185">Reference proteome</keyword>
<gene>
    <name evidence="7" type="ORF">AM593_04873</name>
</gene>
<dbReference type="Gene3D" id="2.60.40.1180">
    <property type="entry name" value="Golgi alpha-mannosidase II"/>
    <property type="match status" value="1"/>
</dbReference>
<dbReference type="Proteomes" id="UP000266721">
    <property type="component" value="Unassembled WGS sequence"/>
</dbReference>
<dbReference type="PANTHER" id="PTHR43053">
    <property type="entry name" value="GLYCOSIDASE FAMILY 31"/>
    <property type="match status" value="1"/>
</dbReference>
<evidence type="ECO:0000259" key="5">
    <source>
        <dbReference type="Pfam" id="PF01055"/>
    </source>
</evidence>
<protein>
    <submittedName>
        <fullName evidence="7">Uncharacterized protein</fullName>
    </submittedName>
</protein>
<evidence type="ECO:0000313" key="7">
    <source>
        <dbReference type="EMBL" id="OPL21149.1"/>
    </source>
</evidence>
<sequence>MYRQVIRHQHDSCHDVYWTSTSRDFTPHDCFTLRGPHHWFGGSLLSSQYMPLQYAEVPMQPYITNDILFKSKVEKDRTNVFGNVVERFWINSNGVGIVVDSSVPLHVSLNESGSSLLCFKGDYNESPFPNPNNEPPFLKYTICKEDNVKKMRDFFQRTHFEKPQGIPDLSVMQKVTWSTKANNSAQMVGILKQTHSDVSAVLTPFVSVDNNTRNFAQNSALFIHDKGGKAPTLTGWYGGLVGILDFSNPKTQEWYKQKLEDMKNVIGGNGFKGDNFNETLLPDRELYIRWLQVATYLPVMKFSIPPWDYDEEMVTLTKTMLEKRESILPLLEKAAREAEHYGAPIIRPLWWVSPTDQDALAVGNQFLVGETLLVAPVLMPGTTEIDIYLPEGTWHDEINDKDWDGRQWLKSYKVELHQIATFTQARTI</sequence>
<evidence type="ECO:0000259" key="6">
    <source>
        <dbReference type="Pfam" id="PF21365"/>
    </source>
</evidence>
<dbReference type="InterPro" id="IPR017853">
    <property type="entry name" value="GH"/>
</dbReference>
<feature type="non-terminal residue" evidence="7">
    <location>
        <position position="428"/>
    </location>
</feature>
<feature type="non-terminal residue" evidence="7">
    <location>
        <position position="1"/>
    </location>
</feature>
<evidence type="ECO:0000256" key="4">
    <source>
        <dbReference type="RuleBase" id="RU361185"/>
    </source>
</evidence>
<dbReference type="GO" id="GO:0004553">
    <property type="term" value="F:hydrolase activity, hydrolyzing O-glycosyl compounds"/>
    <property type="evidence" value="ECO:0007669"/>
    <property type="project" value="InterPro"/>
</dbReference>
<feature type="domain" description="Glycoside hydrolase family 31 TIM barrel" evidence="5">
    <location>
        <begin position="172"/>
        <end position="275"/>
    </location>
</feature>
<dbReference type="InterPro" id="IPR050985">
    <property type="entry name" value="Alpha-glycosidase_related"/>
</dbReference>
<evidence type="ECO:0000256" key="2">
    <source>
        <dbReference type="ARBA" id="ARBA00022801"/>
    </source>
</evidence>
<evidence type="ECO:0000313" key="8">
    <source>
        <dbReference type="Proteomes" id="UP000266721"/>
    </source>
</evidence>
<evidence type="ECO:0000256" key="1">
    <source>
        <dbReference type="ARBA" id="ARBA00007806"/>
    </source>
</evidence>
<dbReference type="SUPFAM" id="SSF51445">
    <property type="entry name" value="(Trans)glycosidases"/>
    <property type="match status" value="1"/>
</dbReference>
<dbReference type="SMR" id="A0A3R5TIG6"/>
<dbReference type="Pfam" id="PF01055">
    <property type="entry name" value="Glyco_hydro_31_2nd"/>
    <property type="match status" value="1"/>
</dbReference>
<keyword evidence="2 4" id="KW-0378">Hydrolase</keyword>
<dbReference type="Gene3D" id="3.20.20.80">
    <property type="entry name" value="Glycosidases"/>
    <property type="match status" value="2"/>
</dbReference>
<dbReference type="EMBL" id="KV594694">
    <property type="protein sequence ID" value="OPL21149.1"/>
    <property type="molecule type" value="Genomic_DNA"/>
</dbReference>
<dbReference type="InterPro" id="IPR013780">
    <property type="entry name" value="Glyco_hydro_b"/>
</dbReference>
<dbReference type="PANTHER" id="PTHR43053:SF4">
    <property type="entry name" value="MYOGENESIS-REGULATING GLYCOSIDASE"/>
    <property type="match status" value="1"/>
</dbReference>
<dbReference type="AlphaFoldDB" id="A0A3R5TIG6"/>
<evidence type="ECO:0000256" key="3">
    <source>
        <dbReference type="ARBA" id="ARBA00023295"/>
    </source>
</evidence>
<dbReference type="GO" id="GO:0005975">
    <property type="term" value="P:carbohydrate metabolic process"/>
    <property type="evidence" value="ECO:0007669"/>
    <property type="project" value="InterPro"/>
</dbReference>
<keyword evidence="3 4" id="KW-0326">Glycosidase</keyword>
<comment type="similarity">
    <text evidence="1 4">Belongs to the glycosyl hydrolase 31 family.</text>
</comment>
<name>A0A3R5TIG6_MYTGA</name>
<reference evidence="7 8" key="1">
    <citation type="journal article" date="2016" name="PLoS ONE">
        <title>A First Insight into the Genome of the Filter-Feeder Mussel Mytilus galloprovincialis.</title>
        <authorList>
            <person name="Murgarella M."/>
            <person name="Puiu D."/>
            <person name="Novoa B."/>
            <person name="Figueras A."/>
            <person name="Posada D."/>
            <person name="Canchaya C."/>
        </authorList>
    </citation>
    <scope>NUCLEOTIDE SEQUENCE [LARGE SCALE GENOMIC DNA]</scope>
    <source>
        <tissue evidence="7">Muscle</tissue>
    </source>
</reference>
<proteinExistence type="inferred from homology"/>